<dbReference type="Proteomes" id="UP000005275">
    <property type="component" value="Chromosome"/>
</dbReference>
<evidence type="ECO:0000313" key="2">
    <source>
        <dbReference type="Proteomes" id="UP000005275"/>
    </source>
</evidence>
<name>W0E4C6_MARPU</name>
<accession>W0E4C6</accession>
<dbReference type="AlphaFoldDB" id="W0E4C6"/>
<reference evidence="1 2" key="1">
    <citation type="submission" date="2013-12" db="EMBL/GenBank/DDBJ databases">
        <authorList>
            <consortium name="DOE Joint Genome Institute"/>
            <person name="Bryant D.A."/>
            <person name="Huntemann M."/>
            <person name="Han J."/>
            <person name="Chen A."/>
            <person name="Kyrpides N."/>
            <person name="Mavromatis K."/>
            <person name="Markowitz V."/>
            <person name="Palaniappan K."/>
            <person name="Ivanova N."/>
            <person name="Schaumberg A."/>
            <person name="Pati A."/>
            <person name="Liolios K."/>
            <person name="Nordberg H.P."/>
            <person name="Cantor M.N."/>
            <person name="Hua S.X."/>
            <person name="Woyke T."/>
        </authorList>
    </citation>
    <scope>NUCLEOTIDE SEQUENCE [LARGE SCALE GENOMIC DNA]</scope>
    <source>
        <strain evidence="1 2">984</strain>
    </source>
</reference>
<protein>
    <submittedName>
        <fullName evidence="1">Uncharacterized protein</fullName>
    </submittedName>
</protein>
<evidence type="ECO:0000313" key="1">
    <source>
        <dbReference type="EMBL" id="AHF05602.1"/>
    </source>
</evidence>
<dbReference type="STRING" id="765910.MARPU_13310"/>
<dbReference type="KEGG" id="mpur:MARPU_13310"/>
<dbReference type="HOGENOM" id="CLU_3390198_0_0_6"/>
<dbReference type="EMBL" id="CP007031">
    <property type="protein sequence ID" value="AHF05602.1"/>
    <property type="molecule type" value="Genomic_DNA"/>
</dbReference>
<keyword evidence="2" id="KW-1185">Reference proteome</keyword>
<sequence length="32" mass="3397">MARFLNGAIDEGLLLDATERGVFIVEFTAAVG</sequence>
<gene>
    <name evidence="1" type="ORF">MARPU_13310</name>
</gene>
<organism evidence="1 2">
    <name type="scientific">Marichromatium purpuratum 984</name>
    <dbReference type="NCBI Taxonomy" id="765910"/>
    <lineage>
        <taxon>Bacteria</taxon>
        <taxon>Pseudomonadati</taxon>
        <taxon>Pseudomonadota</taxon>
        <taxon>Gammaproteobacteria</taxon>
        <taxon>Chromatiales</taxon>
        <taxon>Chromatiaceae</taxon>
        <taxon>Marichromatium</taxon>
    </lineage>
</organism>
<proteinExistence type="predicted"/>